<dbReference type="Pfam" id="PF01979">
    <property type="entry name" value="Amidohydro_1"/>
    <property type="match status" value="2"/>
</dbReference>
<keyword evidence="1" id="KW-0732">Signal</keyword>
<dbReference type="Gene3D" id="3.20.20.140">
    <property type="entry name" value="Metal-dependent hydrolases"/>
    <property type="match status" value="2"/>
</dbReference>
<proteinExistence type="predicted"/>
<feature type="domain" description="Amidohydrolase-related" evidence="2">
    <location>
        <begin position="355"/>
        <end position="413"/>
    </location>
</feature>
<reference evidence="3 4" key="1">
    <citation type="submission" date="2020-03" db="EMBL/GenBank/DDBJ databases">
        <title>Genomic Encyclopedia of Type Strains, Phase IV (KMG-IV): sequencing the most valuable type-strain genomes for metagenomic binning, comparative biology and taxonomic classification.</title>
        <authorList>
            <person name="Goeker M."/>
        </authorList>
    </citation>
    <scope>NUCLEOTIDE SEQUENCE [LARGE SCALE GENOMIC DNA]</scope>
    <source>
        <strain evidence="3 4">DSM 5718</strain>
    </source>
</reference>
<evidence type="ECO:0000256" key="1">
    <source>
        <dbReference type="SAM" id="SignalP"/>
    </source>
</evidence>
<dbReference type="PANTHER" id="PTHR43135:SF3">
    <property type="entry name" value="ALPHA-D-RIBOSE 1-METHYLPHOSPHONATE 5-TRIPHOSPHATE DIPHOSPHATASE"/>
    <property type="match status" value="1"/>
</dbReference>
<dbReference type="GO" id="GO:0016810">
    <property type="term" value="F:hydrolase activity, acting on carbon-nitrogen (but not peptide) bonds"/>
    <property type="evidence" value="ECO:0007669"/>
    <property type="project" value="InterPro"/>
</dbReference>
<keyword evidence="4" id="KW-1185">Reference proteome</keyword>
<comment type="caution">
    <text evidence="3">The sequence shown here is derived from an EMBL/GenBank/DDBJ whole genome shotgun (WGS) entry which is preliminary data.</text>
</comment>
<evidence type="ECO:0000259" key="2">
    <source>
        <dbReference type="Pfam" id="PF01979"/>
    </source>
</evidence>
<dbReference type="InterPro" id="IPR032466">
    <property type="entry name" value="Metal_Hydrolase"/>
</dbReference>
<sequence length="1010" mass="112739">MKKIFTYCLLVCFWAVATQHSWAQQTKPRNGVAEPREGLYAFTHATLWLDYRTKIEDATLLIRQGRIVAAGKKVSIPDQAVVIDLGGKHVYPSFIDLYSHYGMPKVEEKPWRSGPQMESSKQGAYYWNEAVRAEQEAASMFVNKEQEAESLKKAGFGAVLTHYPDGIVRGSGALVSLAGQSEEHSTLLKERASTHFAFQRGSSRQDYPTSLMGMVALIRQVYYDADWYAKNQDPNKEHNLTLEAFIRQRSLPAIFEVEHRLQALTADKIGDEFGVQYIIKGAGDEYMRIEELKRTGATFILPLNFPKPYDVSDPADAQLVTLAQMKHWELAPSNAARLAQAGIPFVFTAAGLDKAEDLIAQVQKAIEAGLSPEEALNALTYRPARLLGMENELGVLKPGAWANFLITSGNIFDKETVIYENWVQGKRYVLLDMKLKPIAGKYELEIEGNKLSLTVEGKPHAPQMSLRAEGDTVDTKVNVQRQGDLLSLHFTLGSENSSKLYRLTGWVKDKNLEGKGQNSEGKWFEWTARYQGEVEKKEEKTDKKAEQKQKEETTGEVIYPFVAYGRPQLPPQETVLIKDAVVWTNEAEGIIQEGDVLIQNGKIAAVGKDLKAPKGAKVIDASGKHLTPGIIDEHSHIALFSVNEAGQAISAEVRMADAINSEDVNIYRQLAGGVTAAQLLHGSANPIGGQSAIVKLRWGMSPAQMLIEGADGFIKFALGENVKQSNWGDAYRVRFPQTRMGVEQVMVDAFTRALQYAKEKEEAAKSKGKKVVRTDLELETLLEILNKKRFITCHSYVASEITMLMRVAERFGFRVNTFTHILEGYKVADKMKAHAAGASTFSDWWAYKNEVKDAIPYNAAIMHKVGLTVAINSDDAEMGRRLNQEAAKVVKYGGVSEEDALKMVTLNPAKLLHLDQRMGSIKVGKDADLVIWSDHPLSIYAKAEKTFVDGRLMYDIDEDKRLQQYVAKERARLIQKMIEAKNGGAATQKAGHRPHKDFHCEDLEENFLDF</sequence>
<dbReference type="PANTHER" id="PTHR43135">
    <property type="entry name" value="ALPHA-D-RIBOSE 1-METHYLPHOSPHONATE 5-TRIPHOSPHATE DIPHOSPHATASE"/>
    <property type="match status" value="1"/>
</dbReference>
<feature type="chain" id="PRO_5032959528" evidence="1">
    <location>
        <begin position="24"/>
        <end position="1010"/>
    </location>
</feature>
<dbReference type="EMBL" id="JAASRN010000001">
    <property type="protein sequence ID" value="NIK72610.1"/>
    <property type="molecule type" value="Genomic_DNA"/>
</dbReference>
<dbReference type="InterPro" id="IPR006680">
    <property type="entry name" value="Amidohydro-rel"/>
</dbReference>
<feature type="signal peptide" evidence="1">
    <location>
        <begin position="1"/>
        <end position="23"/>
    </location>
</feature>
<evidence type="ECO:0000313" key="3">
    <source>
        <dbReference type="EMBL" id="NIK72610.1"/>
    </source>
</evidence>
<dbReference type="RefSeq" id="WP_166917930.1">
    <property type="nucleotide sequence ID" value="NZ_JAASRN010000001.1"/>
</dbReference>
<keyword evidence="3" id="KW-0378">Hydrolase</keyword>
<evidence type="ECO:0000313" key="4">
    <source>
        <dbReference type="Proteomes" id="UP000537126"/>
    </source>
</evidence>
<protein>
    <submittedName>
        <fullName evidence="3">Imidazolonepropionase-like amidohydrolase</fullName>
    </submittedName>
</protein>
<dbReference type="InterPro" id="IPR011059">
    <property type="entry name" value="Metal-dep_hydrolase_composite"/>
</dbReference>
<accession>A0A846MMG1</accession>
<gene>
    <name evidence="3" type="ORF">FHS56_000096</name>
</gene>
<feature type="domain" description="Amidohydrolase-related" evidence="2">
    <location>
        <begin position="626"/>
        <end position="949"/>
    </location>
</feature>
<dbReference type="Proteomes" id="UP000537126">
    <property type="component" value="Unassembled WGS sequence"/>
</dbReference>
<organism evidence="3 4">
    <name type="scientific">Thermonema lapsum</name>
    <dbReference type="NCBI Taxonomy" id="28195"/>
    <lineage>
        <taxon>Bacteria</taxon>
        <taxon>Pseudomonadati</taxon>
        <taxon>Bacteroidota</taxon>
        <taxon>Cytophagia</taxon>
        <taxon>Cytophagales</taxon>
        <taxon>Thermonemataceae</taxon>
        <taxon>Thermonema</taxon>
    </lineage>
</organism>
<dbReference type="CDD" id="cd01309">
    <property type="entry name" value="Met_dep_hydrolase_C"/>
    <property type="match status" value="1"/>
</dbReference>
<dbReference type="SUPFAM" id="SSF51338">
    <property type="entry name" value="Composite domain of metallo-dependent hydrolases"/>
    <property type="match status" value="2"/>
</dbReference>
<name>A0A846MMG1_9BACT</name>
<dbReference type="InterPro" id="IPR051781">
    <property type="entry name" value="Metallo-dep_Hydrolase"/>
</dbReference>
<dbReference type="SUPFAM" id="SSF51556">
    <property type="entry name" value="Metallo-dependent hydrolases"/>
    <property type="match status" value="2"/>
</dbReference>
<dbReference type="AlphaFoldDB" id="A0A846MMG1"/>